<protein>
    <submittedName>
        <fullName evidence="1">Uncharacterized protein</fullName>
    </submittedName>
</protein>
<gene>
    <name evidence="1" type="ORF">CTM74_11875</name>
</gene>
<organism evidence="1 2">
    <name type="scientific">Fusobacterium pseudoperiodonticum</name>
    <dbReference type="NCBI Taxonomy" id="2663009"/>
    <lineage>
        <taxon>Bacteria</taxon>
        <taxon>Fusobacteriati</taxon>
        <taxon>Fusobacteriota</taxon>
        <taxon>Fusobacteriia</taxon>
        <taxon>Fusobacteriales</taxon>
        <taxon>Fusobacteriaceae</taxon>
        <taxon>Fusobacterium</taxon>
    </lineage>
</organism>
<evidence type="ECO:0000313" key="1">
    <source>
        <dbReference type="EMBL" id="ATV62470.1"/>
    </source>
</evidence>
<dbReference type="RefSeq" id="WP_099988273.1">
    <property type="nucleotide sequence ID" value="NZ_CP024700.1"/>
</dbReference>
<dbReference type="Proteomes" id="UP000228552">
    <property type="component" value="Chromosome"/>
</dbReference>
<dbReference type="AlphaFoldDB" id="A0AAD0APE5"/>
<proteinExistence type="predicted"/>
<name>A0AAD0APE5_9FUSO</name>
<dbReference type="EMBL" id="CP024700">
    <property type="protein sequence ID" value="ATV62470.1"/>
    <property type="molecule type" value="Genomic_DNA"/>
</dbReference>
<reference evidence="1 2" key="1">
    <citation type="submission" date="2017-11" db="EMBL/GenBank/DDBJ databases">
        <title>Genome sequencing of Fusobacterium periodonticum KCOM 1263.</title>
        <authorList>
            <person name="Kook J.-K."/>
            <person name="Park S.-N."/>
            <person name="Lim Y.K."/>
        </authorList>
    </citation>
    <scope>NUCLEOTIDE SEQUENCE [LARGE SCALE GENOMIC DNA]</scope>
    <source>
        <strain evidence="1 2">KCOM 1263</strain>
    </source>
</reference>
<keyword evidence="2" id="KW-1185">Reference proteome</keyword>
<accession>A0AAD0APE5</accession>
<evidence type="ECO:0000313" key="2">
    <source>
        <dbReference type="Proteomes" id="UP000228552"/>
    </source>
</evidence>
<sequence>MKTYKKFFDIGFRDAPVLFALGKLHIGSYIDTHTTLLNKVLGLNLEFETEKESLDINRNSKEIVRFEDIEGKCLFGNLAQGTIYWEHFSDKKLLNKVEKLEPNYRHKMLWYKQKRGKK</sequence>